<dbReference type="PROSITE" id="PS50279">
    <property type="entry name" value="BPTI_KUNITZ_2"/>
    <property type="match status" value="2"/>
</dbReference>
<evidence type="ECO:0000313" key="2">
    <source>
        <dbReference type="EMBL" id="JAT93272.1"/>
    </source>
</evidence>
<evidence type="ECO:0000259" key="1">
    <source>
        <dbReference type="PROSITE" id="PS50279"/>
    </source>
</evidence>
<dbReference type="GO" id="GO:0004867">
    <property type="term" value="F:serine-type endopeptidase inhibitor activity"/>
    <property type="evidence" value="ECO:0007669"/>
    <property type="project" value="InterPro"/>
</dbReference>
<dbReference type="InterPro" id="IPR002223">
    <property type="entry name" value="Kunitz_BPTI"/>
</dbReference>
<proteinExistence type="evidence at transcript level"/>
<dbReference type="InterPro" id="IPR036880">
    <property type="entry name" value="Kunitz_BPTI_sf"/>
</dbReference>
<organism evidence="2">
    <name type="scientific">Amblyomma aureolatum</name>
    <dbReference type="NCBI Taxonomy" id="187763"/>
    <lineage>
        <taxon>Eukaryota</taxon>
        <taxon>Metazoa</taxon>
        <taxon>Ecdysozoa</taxon>
        <taxon>Arthropoda</taxon>
        <taxon>Chelicerata</taxon>
        <taxon>Arachnida</taxon>
        <taxon>Acari</taxon>
        <taxon>Parasitiformes</taxon>
        <taxon>Ixodida</taxon>
        <taxon>Ixodoidea</taxon>
        <taxon>Ixodidae</taxon>
        <taxon>Amblyomminae</taxon>
        <taxon>Amblyomma</taxon>
    </lineage>
</organism>
<dbReference type="EMBL" id="GFAC01005916">
    <property type="protein sequence ID" value="JAT93272.1"/>
    <property type="molecule type" value="mRNA"/>
</dbReference>
<protein>
    <submittedName>
        <fullName evidence="2">Putative bpti/kunitz family of serine protease inhibitor</fullName>
    </submittedName>
</protein>
<dbReference type="SMART" id="SM00131">
    <property type="entry name" value="KU"/>
    <property type="match status" value="2"/>
</dbReference>
<feature type="domain" description="BPTI/Kunitz inhibitor" evidence="1">
    <location>
        <begin position="28"/>
        <end position="79"/>
    </location>
</feature>
<reference evidence="2" key="1">
    <citation type="journal article" date="2017" name="Front. Cell. Infect. Microbiol.">
        <title>The Distinct Transcriptional Response of the Midgut of Amblyomma sculptum and Amblyomma aureolatum Ticks to Rickettsia rickettsii Correlates to Their Differences in Susceptibility to Infection.</title>
        <authorList>
            <person name="Martins L.A."/>
            <person name="Galletti M.F.B.M."/>
            <person name="Ribeiro J.M."/>
            <person name="Fujita A."/>
            <person name="Costa F.B."/>
            <person name="Labruna M.B."/>
            <person name="Daffre S."/>
            <person name="Fogaca A.C."/>
        </authorList>
    </citation>
    <scope>NUCLEOTIDE SEQUENCE</scope>
</reference>
<dbReference type="Gene3D" id="4.10.410.10">
    <property type="entry name" value="Pancreatic trypsin inhibitor Kunitz domain"/>
    <property type="match status" value="2"/>
</dbReference>
<feature type="domain" description="BPTI/Kunitz inhibitor" evidence="1">
    <location>
        <begin position="79"/>
        <end position="145"/>
    </location>
</feature>
<dbReference type="CDD" id="cd00109">
    <property type="entry name" value="Kunitz-type"/>
    <property type="match status" value="1"/>
</dbReference>
<name>A0A1E1X216_9ACAR</name>
<dbReference type="Pfam" id="PF00014">
    <property type="entry name" value="Kunitz_BPTI"/>
    <property type="match status" value="1"/>
</dbReference>
<sequence>CVFSLALLEVGISELNIATPSVGATAPCQTPLGEYEPRCGAKLHRYYYDQNTNYCKPFLFSGCLPDGVYDRRTQCVGSCNADRDPGVCSLPKHNECKQNDNRYKKDQYFYNMESGSCEKYKMCGRGGLEFTTNSFTTFTLCWTHCSGYPITAEMTKPKEQGSQGS</sequence>
<feature type="non-terminal residue" evidence="2">
    <location>
        <position position="1"/>
    </location>
</feature>
<accession>A0A1E1X216</accession>
<dbReference type="AlphaFoldDB" id="A0A1E1X216"/>
<dbReference type="SUPFAM" id="SSF57362">
    <property type="entry name" value="BPTI-like"/>
    <property type="match status" value="1"/>
</dbReference>